<evidence type="ECO:0000313" key="6">
    <source>
        <dbReference type="Proteomes" id="UP000039217"/>
    </source>
</evidence>
<dbReference type="Proteomes" id="UP000044938">
    <property type="component" value="Unassembled WGS sequence"/>
</dbReference>
<dbReference type="Proteomes" id="UP000039217">
    <property type="component" value="Unassembled WGS sequence"/>
</dbReference>
<proteinExistence type="predicted"/>
<evidence type="ECO:0000313" key="2">
    <source>
        <dbReference type="EMBL" id="CNU66048.1"/>
    </source>
</evidence>
<dbReference type="EMBL" id="CSAE01000130">
    <property type="protein sequence ID" value="COV50330.1"/>
    <property type="molecule type" value="Genomic_DNA"/>
</dbReference>
<evidence type="ECO:0000313" key="5">
    <source>
        <dbReference type="Proteomes" id="UP000038802"/>
    </source>
</evidence>
<dbReference type="Proteomes" id="UP000038802">
    <property type="component" value="Unassembled WGS sequence"/>
</dbReference>
<protein>
    <submittedName>
        <fullName evidence="3">Uncharacterized protein</fullName>
    </submittedName>
</protein>
<accession>A0A0T9XLG4</accession>
<dbReference type="EMBL" id="CQQC01000239">
    <property type="protein sequence ID" value="CNU66048.1"/>
    <property type="molecule type" value="Genomic_DNA"/>
</dbReference>
<gene>
    <name evidence="1" type="ORF">ERS007657_02249</name>
    <name evidence="2" type="ORF">ERS007661_01000</name>
    <name evidence="3" type="ORF">ERS007703_01527</name>
    <name evidence="4" type="ORF">ERS007720_00565</name>
</gene>
<reference evidence="5 6" key="1">
    <citation type="submission" date="2015-03" db="EMBL/GenBank/DDBJ databases">
        <authorList>
            <consortium name="Pathogen Informatics"/>
        </authorList>
    </citation>
    <scope>NUCLEOTIDE SEQUENCE [LARGE SCALE GENOMIC DNA]</scope>
    <source>
        <strain evidence="1 8">C09601061</strain>
        <strain evidence="2 6">D00501624</strain>
        <strain evidence="5">K00500041</strain>
        <strain evidence="4 7">M09401471</strain>
    </source>
</reference>
<dbReference type="EMBL" id="CGCX01000834">
    <property type="protein sequence ID" value="CFR84233.1"/>
    <property type="molecule type" value="Genomic_DNA"/>
</dbReference>
<evidence type="ECO:0000313" key="3">
    <source>
        <dbReference type="EMBL" id="COV50330.1"/>
    </source>
</evidence>
<dbReference type="EMBL" id="CSAJ01000043">
    <property type="protein sequence ID" value="COV61101.1"/>
    <property type="molecule type" value="Genomic_DNA"/>
</dbReference>
<sequence>MVAEGQVGGQHEAGLADPASVKIEWRGEIVDLHHLGTCRAVLELQPHVGRSAIGHMHPELRLLSGAHDDGRRQWTRPVGSQLRGQGVIALLFGLGGNAEGGKSSHQCSLGDQHLPASPVRVLGGNAESSGKFDQRRRELGHVAHLASGTRVRASAGI</sequence>
<organism evidence="3 5">
    <name type="scientific">Mycobacterium tuberculosis</name>
    <dbReference type="NCBI Taxonomy" id="1773"/>
    <lineage>
        <taxon>Bacteria</taxon>
        <taxon>Bacillati</taxon>
        <taxon>Actinomycetota</taxon>
        <taxon>Actinomycetes</taxon>
        <taxon>Mycobacteriales</taxon>
        <taxon>Mycobacteriaceae</taxon>
        <taxon>Mycobacterium</taxon>
        <taxon>Mycobacterium tuberculosis complex</taxon>
    </lineage>
</organism>
<evidence type="ECO:0000313" key="7">
    <source>
        <dbReference type="Proteomes" id="UP000044938"/>
    </source>
</evidence>
<evidence type="ECO:0000313" key="1">
    <source>
        <dbReference type="EMBL" id="CFR84233.1"/>
    </source>
</evidence>
<evidence type="ECO:0000313" key="4">
    <source>
        <dbReference type="EMBL" id="COV61101.1"/>
    </source>
</evidence>
<dbReference type="AlphaFoldDB" id="A0A0T9XLG4"/>
<dbReference type="Proteomes" id="UP000046680">
    <property type="component" value="Unassembled WGS sequence"/>
</dbReference>
<evidence type="ECO:0000313" key="8">
    <source>
        <dbReference type="Proteomes" id="UP000046680"/>
    </source>
</evidence>
<name>A0A0T9XLG4_MYCTX</name>
<reference evidence="3" key="2">
    <citation type="submission" date="2015-03" db="EMBL/GenBank/DDBJ databases">
        <authorList>
            <person name="Murphy D."/>
        </authorList>
    </citation>
    <scope>NUCLEOTIDE SEQUENCE [LARGE SCALE GENOMIC DNA]</scope>
    <source>
        <strain evidence="3">K00500041</strain>
    </source>
</reference>